<dbReference type="Gene3D" id="2.40.420.20">
    <property type="match status" value="1"/>
</dbReference>
<gene>
    <name evidence="6" type="ORF">N47_E48970</name>
</gene>
<dbReference type="InterPro" id="IPR058624">
    <property type="entry name" value="MdtA-like_HH"/>
</dbReference>
<keyword evidence="2" id="KW-1133">Transmembrane helix</keyword>
<evidence type="ECO:0000259" key="3">
    <source>
        <dbReference type="Pfam" id="PF25876"/>
    </source>
</evidence>
<dbReference type="Pfam" id="PF25876">
    <property type="entry name" value="HH_MFP_RND"/>
    <property type="match status" value="1"/>
</dbReference>
<organism evidence="6">
    <name type="scientific">uncultured Desulfobacterium sp</name>
    <dbReference type="NCBI Taxonomy" id="201089"/>
    <lineage>
        <taxon>Bacteria</taxon>
        <taxon>Pseudomonadati</taxon>
        <taxon>Thermodesulfobacteriota</taxon>
        <taxon>Desulfobacteria</taxon>
        <taxon>Desulfobacterales</taxon>
        <taxon>Desulfobacteriaceae</taxon>
        <taxon>Desulfobacterium</taxon>
        <taxon>environmental samples</taxon>
    </lineage>
</organism>
<dbReference type="AlphaFoldDB" id="E1YJD1"/>
<keyword evidence="2" id="KW-0812">Transmembrane</keyword>
<evidence type="ECO:0000313" key="6">
    <source>
        <dbReference type="EMBL" id="CBX31385.1"/>
    </source>
</evidence>
<reference evidence="6" key="1">
    <citation type="journal article" date="2011" name="Environ. Microbiol.">
        <title>Genomic insights into the metabolic potential of the polycyclic aromatic hydrocarbon degrading sulfate-reducing Deltaproteobacterium N47.</title>
        <authorList>
            <person name="Bergmann F."/>
            <person name="Selesi D."/>
            <person name="Weinmaier T."/>
            <person name="Tischler P."/>
            <person name="Rattei T."/>
            <person name="Meckenstock R.U."/>
        </authorList>
    </citation>
    <scope>NUCLEOTIDE SEQUENCE</scope>
</reference>
<dbReference type="GO" id="GO:0015562">
    <property type="term" value="F:efflux transmembrane transporter activity"/>
    <property type="evidence" value="ECO:0007669"/>
    <property type="project" value="TreeGrafter"/>
</dbReference>
<dbReference type="Gene3D" id="1.10.287.470">
    <property type="entry name" value="Helix hairpin bin"/>
    <property type="match status" value="1"/>
</dbReference>
<keyword evidence="2" id="KW-0472">Membrane</keyword>
<feature type="domain" description="Multidrug resistance protein MdtA-like alpha-helical hairpin" evidence="3">
    <location>
        <begin position="130"/>
        <end position="205"/>
    </location>
</feature>
<protein>
    <submittedName>
        <fullName evidence="6">Uncharacterized protein</fullName>
    </submittedName>
</protein>
<dbReference type="Gene3D" id="2.40.30.170">
    <property type="match status" value="1"/>
</dbReference>
<proteinExistence type="inferred from homology"/>
<name>E1YJD1_9BACT</name>
<evidence type="ECO:0000259" key="5">
    <source>
        <dbReference type="Pfam" id="PF25989"/>
    </source>
</evidence>
<evidence type="ECO:0000256" key="2">
    <source>
        <dbReference type="SAM" id="Phobius"/>
    </source>
</evidence>
<dbReference type="InterPro" id="IPR006143">
    <property type="entry name" value="RND_pump_MFP"/>
</dbReference>
<dbReference type="PANTHER" id="PTHR30469:SF38">
    <property type="entry name" value="HLYD FAMILY SECRETION PROTEIN"/>
    <property type="match status" value="1"/>
</dbReference>
<dbReference type="PANTHER" id="PTHR30469">
    <property type="entry name" value="MULTIDRUG RESISTANCE PROTEIN MDTA"/>
    <property type="match status" value="1"/>
</dbReference>
<feature type="transmembrane region" description="Helical" evidence="2">
    <location>
        <begin position="26"/>
        <end position="43"/>
    </location>
</feature>
<feature type="domain" description="YknX-like C-terminal permuted SH3-like" evidence="5">
    <location>
        <begin position="336"/>
        <end position="402"/>
    </location>
</feature>
<dbReference type="GO" id="GO:1990281">
    <property type="term" value="C:efflux pump complex"/>
    <property type="evidence" value="ECO:0007669"/>
    <property type="project" value="TreeGrafter"/>
</dbReference>
<dbReference type="InterPro" id="IPR058792">
    <property type="entry name" value="Beta-barrel_RND_2"/>
</dbReference>
<comment type="similarity">
    <text evidence="1">Belongs to the membrane fusion protein (MFP) (TC 8.A.1) family.</text>
</comment>
<dbReference type="NCBIfam" id="TIGR01730">
    <property type="entry name" value="RND_mfp"/>
    <property type="match status" value="1"/>
</dbReference>
<sequence>MSEDDISRLSIKKDARIAGTGRKKKYYIFIIAALILSVIAILYKNGMLTPALPVRGVKAMNIYPSQTYTLLNASGYVVAQRKAAVSSKITGRLVFLGVEEGNKVKKGEIVARLENDDAMAAKNRAIANVNTAKALLEQAVAELDDATLYFNRISKLAETNNVSETDYDAARARFKRAKAVVSGQKAAIKASEAALKEAEVMLEYANLRAPFDAVVLTKNADLGDIVTPLGSAANAKAAVVDIADMKSLQVEVDVSESNINSVEKGQPCEIRLDALQDVRFAGKVHMVVPTADRTKASVMVKVAFIEKDSRVLPEMSAKVAFLSREVMPDEQTAIMAIPFEAVIENKENRFVYSVSNERAVKKEIKTGKRLNNMVEILQGLKIGEFIITEPLNKLRPDMKVKVLEE</sequence>
<dbReference type="Gene3D" id="2.40.50.100">
    <property type="match status" value="1"/>
</dbReference>
<dbReference type="InterPro" id="IPR058637">
    <property type="entry name" value="YknX-like_C"/>
</dbReference>
<dbReference type="Pfam" id="PF25954">
    <property type="entry name" value="Beta-barrel_RND_2"/>
    <property type="match status" value="1"/>
</dbReference>
<dbReference type="Pfam" id="PF25989">
    <property type="entry name" value="YknX_C"/>
    <property type="match status" value="1"/>
</dbReference>
<accession>E1YJD1</accession>
<dbReference type="SUPFAM" id="SSF111369">
    <property type="entry name" value="HlyD-like secretion proteins"/>
    <property type="match status" value="1"/>
</dbReference>
<evidence type="ECO:0000256" key="1">
    <source>
        <dbReference type="ARBA" id="ARBA00009477"/>
    </source>
</evidence>
<feature type="domain" description="CusB-like beta-barrel" evidence="4">
    <location>
        <begin position="250"/>
        <end position="322"/>
    </location>
</feature>
<evidence type="ECO:0000259" key="4">
    <source>
        <dbReference type="Pfam" id="PF25954"/>
    </source>
</evidence>
<dbReference type="EMBL" id="FR695877">
    <property type="protein sequence ID" value="CBX31385.1"/>
    <property type="molecule type" value="Genomic_DNA"/>
</dbReference>